<organism evidence="2 3">
    <name type="scientific">Asparagus officinalis</name>
    <name type="common">Garden asparagus</name>
    <dbReference type="NCBI Taxonomy" id="4686"/>
    <lineage>
        <taxon>Eukaryota</taxon>
        <taxon>Viridiplantae</taxon>
        <taxon>Streptophyta</taxon>
        <taxon>Embryophyta</taxon>
        <taxon>Tracheophyta</taxon>
        <taxon>Spermatophyta</taxon>
        <taxon>Magnoliopsida</taxon>
        <taxon>Liliopsida</taxon>
        <taxon>Asparagales</taxon>
        <taxon>Asparagaceae</taxon>
        <taxon>Asparagoideae</taxon>
        <taxon>Asparagus</taxon>
    </lineage>
</organism>
<keyword evidence="3" id="KW-1185">Reference proteome</keyword>
<name>A0A5P1ECZ3_ASPOF</name>
<accession>A0A5P1ECZ3</accession>
<feature type="region of interest" description="Disordered" evidence="1">
    <location>
        <begin position="40"/>
        <end position="63"/>
    </location>
</feature>
<feature type="compositionally biased region" description="Basic and acidic residues" evidence="1">
    <location>
        <begin position="48"/>
        <end position="62"/>
    </location>
</feature>
<reference evidence="3" key="1">
    <citation type="journal article" date="2017" name="Nat. Commun.">
        <title>The asparagus genome sheds light on the origin and evolution of a young Y chromosome.</title>
        <authorList>
            <person name="Harkess A."/>
            <person name="Zhou J."/>
            <person name="Xu C."/>
            <person name="Bowers J.E."/>
            <person name="Van der Hulst R."/>
            <person name="Ayyampalayam S."/>
            <person name="Mercati F."/>
            <person name="Riccardi P."/>
            <person name="McKain M.R."/>
            <person name="Kakrana A."/>
            <person name="Tang H."/>
            <person name="Ray J."/>
            <person name="Groenendijk J."/>
            <person name="Arikit S."/>
            <person name="Mathioni S.M."/>
            <person name="Nakano M."/>
            <person name="Shan H."/>
            <person name="Telgmann-Rauber A."/>
            <person name="Kanno A."/>
            <person name="Yue Z."/>
            <person name="Chen H."/>
            <person name="Li W."/>
            <person name="Chen Y."/>
            <person name="Xu X."/>
            <person name="Zhang Y."/>
            <person name="Luo S."/>
            <person name="Chen H."/>
            <person name="Gao J."/>
            <person name="Mao Z."/>
            <person name="Pires J.C."/>
            <person name="Luo M."/>
            <person name="Kudrna D."/>
            <person name="Wing R.A."/>
            <person name="Meyers B.C."/>
            <person name="Yi K."/>
            <person name="Kong H."/>
            <person name="Lavrijsen P."/>
            <person name="Sunseri F."/>
            <person name="Falavigna A."/>
            <person name="Ye Y."/>
            <person name="Leebens-Mack J.H."/>
            <person name="Chen G."/>
        </authorList>
    </citation>
    <scope>NUCLEOTIDE SEQUENCE [LARGE SCALE GENOMIC DNA]</scope>
    <source>
        <strain evidence="3">cv. DH0086</strain>
    </source>
</reference>
<evidence type="ECO:0000313" key="3">
    <source>
        <dbReference type="Proteomes" id="UP000243459"/>
    </source>
</evidence>
<proteinExistence type="predicted"/>
<dbReference type="Proteomes" id="UP000243459">
    <property type="component" value="Chromosome 7"/>
</dbReference>
<evidence type="ECO:0000256" key="1">
    <source>
        <dbReference type="SAM" id="MobiDB-lite"/>
    </source>
</evidence>
<sequence length="314" mass="33761">MNDGVTSVDEDDPRSTNTTGRRRPRELRLFGEELNLGLGLSAAAADDDDRRHIRDEEEKREDAEELDLELRLGWIDESSHGRETTALAVKEDAIGPSTIPEASRHPGKEPIGVEDGIEGIVKTPSNQMENGVGGRILEDMSSRRSVLGGGKSCAVGCIRSDAVRAALRVGLGSLKLDARCDRVARAQRRHERSLMETSGPAAGARSIRGVGCSLRQDACERPEDGCGWMRAVLGRSGGRLGGRVETAHVTVVAGGEGESAQWCATGCGEPNVAGRRVALARRCGARTEKKRRDEKERGLLLGAETSDNLAAYER</sequence>
<dbReference type="Gramene" id="ONK63755">
    <property type="protein sequence ID" value="ONK63755"/>
    <property type="gene ID" value="A4U43_C07F18600"/>
</dbReference>
<protein>
    <submittedName>
        <fullName evidence="2">Uncharacterized protein</fullName>
    </submittedName>
</protein>
<dbReference type="EMBL" id="CM007387">
    <property type="protein sequence ID" value="ONK63755.1"/>
    <property type="molecule type" value="Genomic_DNA"/>
</dbReference>
<feature type="region of interest" description="Disordered" evidence="1">
    <location>
        <begin position="1"/>
        <end position="28"/>
    </location>
</feature>
<dbReference type="AlphaFoldDB" id="A0A5P1ECZ3"/>
<gene>
    <name evidence="2" type="ORF">A4U43_C07F18600</name>
</gene>
<evidence type="ECO:0000313" key="2">
    <source>
        <dbReference type="EMBL" id="ONK63755.1"/>
    </source>
</evidence>